<gene>
    <name evidence="2" type="ORF">WJX72_001307</name>
</gene>
<name>A0AAW1QE48_9CHLO</name>
<dbReference type="PANTHER" id="PTHR24314:SF15">
    <property type="entry name" value="CHLOROPHYLL(IDE) B REDUCTASE NOL, CHLOROPLASTIC"/>
    <property type="match status" value="1"/>
</dbReference>
<dbReference type="SUPFAM" id="SSF51735">
    <property type="entry name" value="NAD(P)-binding Rossmann-fold domains"/>
    <property type="match status" value="1"/>
</dbReference>
<dbReference type="GO" id="GO:0034256">
    <property type="term" value="F:chlorophyll(ide) b reductase activity"/>
    <property type="evidence" value="ECO:0007669"/>
    <property type="project" value="TreeGrafter"/>
</dbReference>
<protein>
    <recommendedName>
        <fullName evidence="4">Chlorophyll(Ide) b reductase</fullName>
    </recommendedName>
</protein>
<comment type="similarity">
    <text evidence="1">Belongs to the short-chain dehydrogenases/reductases (SDR) family.</text>
</comment>
<evidence type="ECO:0000313" key="3">
    <source>
        <dbReference type="Proteomes" id="UP001489004"/>
    </source>
</evidence>
<dbReference type="GO" id="GO:0015996">
    <property type="term" value="P:chlorophyll catabolic process"/>
    <property type="evidence" value="ECO:0007669"/>
    <property type="project" value="TreeGrafter"/>
</dbReference>
<reference evidence="2 3" key="1">
    <citation type="journal article" date="2024" name="Nat. Commun.">
        <title>Phylogenomics reveals the evolutionary origins of lichenization in chlorophyte algae.</title>
        <authorList>
            <person name="Puginier C."/>
            <person name="Libourel C."/>
            <person name="Otte J."/>
            <person name="Skaloud P."/>
            <person name="Haon M."/>
            <person name="Grisel S."/>
            <person name="Petersen M."/>
            <person name="Berrin J.G."/>
            <person name="Delaux P.M."/>
            <person name="Dal Grande F."/>
            <person name="Keller J."/>
        </authorList>
    </citation>
    <scope>NUCLEOTIDE SEQUENCE [LARGE SCALE GENOMIC DNA]</scope>
    <source>
        <strain evidence="2 3">SAG 2043</strain>
    </source>
</reference>
<dbReference type="GO" id="GO:0010304">
    <property type="term" value="P:PSII associated light-harvesting complex II catabolic process"/>
    <property type="evidence" value="ECO:0007669"/>
    <property type="project" value="TreeGrafter"/>
</dbReference>
<evidence type="ECO:0000256" key="1">
    <source>
        <dbReference type="RuleBase" id="RU000363"/>
    </source>
</evidence>
<dbReference type="EMBL" id="JALJOR010000003">
    <property type="protein sequence ID" value="KAK9819695.1"/>
    <property type="molecule type" value="Genomic_DNA"/>
</dbReference>
<evidence type="ECO:0000313" key="2">
    <source>
        <dbReference type="EMBL" id="KAK9819695.1"/>
    </source>
</evidence>
<dbReference type="CDD" id="cd05233">
    <property type="entry name" value="SDR_c"/>
    <property type="match status" value="1"/>
</dbReference>
<dbReference type="Pfam" id="PF00106">
    <property type="entry name" value="adh_short"/>
    <property type="match status" value="1"/>
</dbReference>
<dbReference type="Proteomes" id="UP001489004">
    <property type="component" value="Unassembled WGS sequence"/>
</dbReference>
<accession>A0AAW1QE48</accession>
<dbReference type="AlphaFoldDB" id="A0AAW1QE48"/>
<dbReference type="InterPro" id="IPR002347">
    <property type="entry name" value="SDR_fam"/>
</dbReference>
<sequence>MPGFLGRRPLFHLGRPSQQAHAAHFDRRRRQRCGARSAAGAGASSKEGPFNVVVTGSSKGIGLALAREFVRAGDSVLICSRNASQVAAATEDLQRLAASSALAGPTQVIAGAPCNVANPAEVAALADFAHDRLGTVDIWINNAGSNAYKYSTLTELDPADLVNIVETNLLGVMLGCREAIRVMRTQATGGHIMNMDGAGADGGATPRFAAYGATKRGLAQLGKSLQAELKMQGINNVGIHNLSPGMVTTELLMSGTDTSTAKFFVNCLAESPETVAEYLVPRVRRVPAESRSLGGISSQYIRYLTKAKAYTQILMRLVAGQRKNRWVAEDQ</sequence>
<proteinExistence type="inferred from homology"/>
<dbReference type="PRINTS" id="PR00080">
    <property type="entry name" value="SDRFAMILY"/>
</dbReference>
<dbReference type="InterPro" id="IPR052625">
    <property type="entry name" value="Chl_b_Red"/>
</dbReference>
<dbReference type="InterPro" id="IPR036291">
    <property type="entry name" value="NAD(P)-bd_dom_sf"/>
</dbReference>
<comment type="caution">
    <text evidence="2">The sequence shown here is derived from an EMBL/GenBank/DDBJ whole genome shotgun (WGS) entry which is preliminary data.</text>
</comment>
<evidence type="ECO:0008006" key="4">
    <source>
        <dbReference type="Google" id="ProtNLM"/>
    </source>
</evidence>
<dbReference type="PRINTS" id="PR00081">
    <property type="entry name" value="GDHRDH"/>
</dbReference>
<dbReference type="PROSITE" id="PS00061">
    <property type="entry name" value="ADH_SHORT"/>
    <property type="match status" value="1"/>
</dbReference>
<dbReference type="PANTHER" id="PTHR24314">
    <property type="entry name" value="NON-SPECIFIC LIPID TRANSFER PROTEIN-RELATED"/>
    <property type="match status" value="1"/>
</dbReference>
<keyword evidence="3" id="KW-1185">Reference proteome</keyword>
<dbReference type="InterPro" id="IPR020904">
    <property type="entry name" value="Sc_DH/Rdtase_CS"/>
</dbReference>
<dbReference type="Gene3D" id="3.40.50.720">
    <property type="entry name" value="NAD(P)-binding Rossmann-like Domain"/>
    <property type="match status" value="1"/>
</dbReference>
<organism evidence="2 3">
    <name type="scientific">[Myrmecia] bisecta</name>
    <dbReference type="NCBI Taxonomy" id="41462"/>
    <lineage>
        <taxon>Eukaryota</taxon>
        <taxon>Viridiplantae</taxon>
        <taxon>Chlorophyta</taxon>
        <taxon>core chlorophytes</taxon>
        <taxon>Trebouxiophyceae</taxon>
        <taxon>Trebouxiales</taxon>
        <taxon>Trebouxiaceae</taxon>
        <taxon>Myrmecia</taxon>
    </lineage>
</organism>